<dbReference type="InterPro" id="IPR041369">
    <property type="entry name" value="TrmO_C"/>
</dbReference>
<dbReference type="Gene3D" id="2.40.30.70">
    <property type="entry name" value="YaeB-like"/>
    <property type="match status" value="1"/>
</dbReference>
<feature type="domain" description="TsaA-like" evidence="3">
    <location>
        <begin position="7"/>
        <end position="149"/>
    </location>
</feature>
<evidence type="ECO:0000259" key="3">
    <source>
        <dbReference type="PROSITE" id="PS51668"/>
    </source>
</evidence>
<dbReference type="PANTHER" id="PTHR12818:SF0">
    <property type="entry name" value="TRNA (ADENINE(37)-N6)-METHYLTRANSFERASE"/>
    <property type="match status" value="1"/>
</dbReference>
<dbReference type="InterPro" id="IPR023368">
    <property type="entry name" value="UPF0066_cons_site"/>
</dbReference>
<reference evidence="4" key="2">
    <citation type="journal article" date="2021" name="PeerJ">
        <title>Extensive microbial diversity within the chicken gut microbiome revealed by metagenomics and culture.</title>
        <authorList>
            <person name="Gilroy R."/>
            <person name="Ravi A."/>
            <person name="Getino M."/>
            <person name="Pursley I."/>
            <person name="Horton D.L."/>
            <person name="Alikhan N.F."/>
            <person name="Baker D."/>
            <person name="Gharbi K."/>
            <person name="Hall N."/>
            <person name="Watson M."/>
            <person name="Adriaenssens E.M."/>
            <person name="Foster-Nyarko E."/>
            <person name="Jarju S."/>
            <person name="Secka A."/>
            <person name="Antonio M."/>
            <person name="Oren A."/>
            <person name="Chaudhuri R.R."/>
            <person name="La Ragione R."/>
            <person name="Hildebrand F."/>
            <person name="Pallen M.J."/>
        </authorList>
    </citation>
    <scope>NUCLEOTIDE SEQUENCE</scope>
    <source>
        <strain evidence="4">ChiBcolR7-354</strain>
    </source>
</reference>
<protein>
    <submittedName>
        <fullName evidence="4">tRNA (N6-threonylcarbamoyladenosine(37)-N6)-methyltransferase TrmO</fullName>
    </submittedName>
</protein>
<dbReference type="PROSITE" id="PS01318">
    <property type="entry name" value="TSAA_1"/>
    <property type="match status" value="1"/>
</dbReference>
<organism evidence="4 5">
    <name type="scientific">Candidatus Scatomorpha intestinavium</name>
    <dbReference type="NCBI Taxonomy" id="2840922"/>
    <lineage>
        <taxon>Bacteria</taxon>
        <taxon>Bacillati</taxon>
        <taxon>Bacillota</taxon>
        <taxon>Clostridia</taxon>
        <taxon>Eubacteriales</taxon>
        <taxon>Candidatus Scatomorpha</taxon>
    </lineage>
</organism>
<accession>A0A9D0ZCG6</accession>
<dbReference type="InterPro" id="IPR036414">
    <property type="entry name" value="YaeB_N_sf"/>
</dbReference>
<reference evidence="4" key="1">
    <citation type="submission" date="2020-10" db="EMBL/GenBank/DDBJ databases">
        <authorList>
            <person name="Gilroy R."/>
        </authorList>
    </citation>
    <scope>NUCLEOTIDE SEQUENCE</scope>
    <source>
        <strain evidence="4">ChiBcolR7-354</strain>
    </source>
</reference>
<comment type="similarity">
    <text evidence="2">Belongs to the tRNA methyltransferase O family.</text>
</comment>
<gene>
    <name evidence="4" type="primary">tsaA</name>
    <name evidence="4" type="ORF">IAB77_00455</name>
</gene>
<dbReference type="InterPro" id="IPR036413">
    <property type="entry name" value="YaeB-like_sf"/>
</dbReference>
<evidence type="ECO:0000313" key="5">
    <source>
        <dbReference type="Proteomes" id="UP000824262"/>
    </source>
</evidence>
<dbReference type="Proteomes" id="UP000824262">
    <property type="component" value="Unassembled WGS sequence"/>
</dbReference>
<sequence>MSGAISIIPVARIRSDFGGKFGIPRQSGVVPELRAEIIFEPDFRERDALRGIEGFSHLWLIWGFSENFGREWSPTVRPPRLGGNTRLGVFATRSPVRPNPLGLSCVKLEGVELSTPDGPVLRVSGADLMDGTPIFDIKPYVPYADAHPDALGGFAAEEWERGLAVEIPPELAARFPAEKLDALRGVLAQDPRPAYQREGGHVYGMNFAGHEVKFTVSGGVLTVTDII</sequence>
<dbReference type="InterPro" id="IPR040372">
    <property type="entry name" value="YaeB-like"/>
</dbReference>
<dbReference type="Pfam" id="PF01980">
    <property type="entry name" value="TrmO_N"/>
    <property type="match status" value="1"/>
</dbReference>
<evidence type="ECO:0000313" key="4">
    <source>
        <dbReference type="EMBL" id="HIQ77711.1"/>
    </source>
</evidence>
<name>A0A9D0ZCG6_9FIRM</name>
<dbReference type="Pfam" id="PF18389">
    <property type="entry name" value="TrmO_C"/>
    <property type="match status" value="1"/>
</dbReference>
<dbReference type="Gene3D" id="3.30.2310.10">
    <property type="entry name" value="YaeB-like"/>
    <property type="match status" value="1"/>
</dbReference>
<dbReference type="SUPFAM" id="SSF118196">
    <property type="entry name" value="YaeB-like"/>
    <property type="match status" value="1"/>
</dbReference>
<dbReference type="PANTHER" id="PTHR12818">
    <property type="entry name" value="TRNA (ADENINE(37)-N6)-METHYLTRANSFERASE"/>
    <property type="match status" value="1"/>
</dbReference>
<dbReference type="EMBL" id="DVGA01000007">
    <property type="protein sequence ID" value="HIQ77711.1"/>
    <property type="molecule type" value="Genomic_DNA"/>
</dbReference>
<comment type="caution">
    <text evidence="4">The sequence shown here is derived from an EMBL/GenBank/DDBJ whole genome shotgun (WGS) entry which is preliminary data.</text>
</comment>
<dbReference type="CDD" id="cd09281">
    <property type="entry name" value="UPF0066"/>
    <property type="match status" value="1"/>
</dbReference>
<dbReference type="NCBIfam" id="TIGR00104">
    <property type="entry name" value="tRNA_TsaA"/>
    <property type="match status" value="1"/>
</dbReference>
<proteinExistence type="inferred from homology"/>
<evidence type="ECO:0000256" key="1">
    <source>
        <dbReference type="ARBA" id="ARBA00022691"/>
    </source>
</evidence>
<evidence type="ECO:0000256" key="2">
    <source>
        <dbReference type="ARBA" id="ARBA00033753"/>
    </source>
</evidence>
<keyword evidence="1" id="KW-0949">S-adenosyl-L-methionine</keyword>
<dbReference type="InterPro" id="IPR023370">
    <property type="entry name" value="TrmO-like_N"/>
</dbReference>
<dbReference type="PROSITE" id="PS51668">
    <property type="entry name" value="TSAA_2"/>
    <property type="match status" value="1"/>
</dbReference>
<dbReference type="AlphaFoldDB" id="A0A9D0ZCG6"/>